<name>A0ACB7F726_NIBAL</name>
<keyword evidence="2" id="KW-1185">Reference proteome</keyword>
<sequence length="895" mass="101227">MDDHTYCSAQEQAAEPESPSPKRRKCQEVKRNRDRRRQKTRVNIGVAFPRWKSLMREKCFQNDSEVACFLLHSDEQVTAEAAEAPGMEQRIDWAEDGSPLYQPKDGAEDNDSSDDECHPSICIRCVSVFTLLVSSACLQCPHTFTFMLRLHRMGGALQQAPSIDRLPVIGIDETVHDQPAYEEPPDEPPPPSQDPALPGPQQVLSEENLIGAKASIVYEDCLRQLASFLVLPVEKCSGRVKTGEMCDCVSPFEINITYKGTAASVEWICPNGHSVWSWSSQPVMNFGMQAGDFLLSTNILLSGNNYAKVALLFNFMNMGMVSKNTFYSVQGSYCVDTIKEFWEERRTEAISRLRGKDVMVLADGRNDSPGHGAQYCSYITMENETKEVIHVATVEKRQTSWNSVVMEKEGFIESVDKLTSEIKLVEICTDANALIGSLMNPGEGRYKALEIHHSLDVWHGAKSLAKKISAAAKKKGQSILLTWLKDIVNHFWWCCKTADTTQQFLTLWVSIIHHICNIHTWSKGSCHHGHLEDTRGRSWIQKGTRCHKALLEIVVNKRWLKDIHKYLRFRSTADLETFQNHILMYANKRYTFSSAVYEARVLLAALDYNFHRNRPTVKTVDGKEILRRLYKKNGRRYSVYALRCEKSYEYISDLQARIVKRRLTSEEQGRSRFQPSEPRGLGWVVPLPAPSTSILVRTVKRCVVLPADVQQVLVGDVALPEGNPSWEEEPEPSHIKEEEEEVCVSQEEEHPDGQMEADIDRFLLSAASVKSEDDEEELSPLHQSQTEDNRSAEPRASSSAMEVKTESDAEDCGGPEPARNLDPDHHSQPNTDEKDSDSDTDISEEKWYGSLSESDPEDSDSVWKETLAPEFGVNAPKYKDPPVSDVSTRRLFRDT</sequence>
<evidence type="ECO:0000313" key="1">
    <source>
        <dbReference type="EMBL" id="KAG8008841.1"/>
    </source>
</evidence>
<accession>A0ACB7F726</accession>
<comment type="caution">
    <text evidence="1">The sequence shown here is derived from an EMBL/GenBank/DDBJ whole genome shotgun (WGS) entry which is preliminary data.</text>
</comment>
<proteinExistence type="predicted"/>
<reference evidence="1" key="1">
    <citation type="submission" date="2020-04" db="EMBL/GenBank/DDBJ databases">
        <title>A chromosome-scale assembly and high-density genetic map of the yellow drum (Nibea albiflora) genome.</title>
        <authorList>
            <person name="Xu D."/>
            <person name="Zhang W."/>
            <person name="Chen R."/>
            <person name="Tan P."/>
            <person name="Wang L."/>
            <person name="Song H."/>
            <person name="Tian L."/>
            <person name="Zhu Q."/>
            <person name="Wang B."/>
        </authorList>
    </citation>
    <scope>NUCLEOTIDE SEQUENCE</scope>
    <source>
        <strain evidence="1">ZJHYS-2018</strain>
    </source>
</reference>
<organism evidence="1 2">
    <name type="scientific">Nibea albiflora</name>
    <name type="common">Yellow drum</name>
    <name type="synonym">Corvina albiflora</name>
    <dbReference type="NCBI Taxonomy" id="240163"/>
    <lineage>
        <taxon>Eukaryota</taxon>
        <taxon>Metazoa</taxon>
        <taxon>Chordata</taxon>
        <taxon>Craniata</taxon>
        <taxon>Vertebrata</taxon>
        <taxon>Euteleostomi</taxon>
        <taxon>Actinopterygii</taxon>
        <taxon>Neopterygii</taxon>
        <taxon>Teleostei</taxon>
        <taxon>Neoteleostei</taxon>
        <taxon>Acanthomorphata</taxon>
        <taxon>Eupercaria</taxon>
        <taxon>Sciaenidae</taxon>
        <taxon>Nibea</taxon>
    </lineage>
</organism>
<gene>
    <name evidence="1" type="ORF">GBF38_010482</name>
</gene>
<protein>
    <submittedName>
        <fullName evidence="1">Uncharacterized protein</fullName>
    </submittedName>
</protein>
<dbReference type="EMBL" id="CM024806">
    <property type="protein sequence ID" value="KAG8008841.1"/>
    <property type="molecule type" value="Genomic_DNA"/>
</dbReference>
<dbReference type="Proteomes" id="UP000805704">
    <property type="component" value="Chromosome 18"/>
</dbReference>
<evidence type="ECO:0000313" key="2">
    <source>
        <dbReference type="Proteomes" id="UP000805704"/>
    </source>
</evidence>